<evidence type="ECO:0000256" key="1">
    <source>
        <dbReference type="SAM" id="MobiDB-lite"/>
    </source>
</evidence>
<protein>
    <recommendedName>
        <fullName evidence="3">CRAL-TRIO domain-containing protein</fullName>
    </recommendedName>
</protein>
<keyword evidence="2" id="KW-0472">Membrane</keyword>
<keyword evidence="2" id="KW-1133">Transmembrane helix</keyword>
<evidence type="ECO:0000259" key="3">
    <source>
        <dbReference type="PROSITE" id="PS50191"/>
    </source>
</evidence>
<dbReference type="InterPro" id="IPR001251">
    <property type="entry name" value="CRAL-TRIO_dom"/>
</dbReference>
<accession>A0A660KRF8</accession>
<keyword evidence="5" id="KW-1185">Reference proteome</keyword>
<dbReference type="PANTHER" id="PTHR47041">
    <property type="entry name" value="SEC14 CYTOSOLIC FACTOR FAMILY PROTEIN / PHOSPHOGLYCERIDE TRANSFER FAMILY PROTEIN"/>
    <property type="match status" value="1"/>
</dbReference>
<feature type="region of interest" description="Disordered" evidence="1">
    <location>
        <begin position="1"/>
        <end position="21"/>
    </location>
</feature>
<feature type="transmembrane region" description="Helical" evidence="2">
    <location>
        <begin position="453"/>
        <end position="475"/>
    </location>
</feature>
<dbReference type="PROSITE" id="PS50191">
    <property type="entry name" value="CRAL_TRIO"/>
    <property type="match status" value="1"/>
</dbReference>
<organism evidence="4 5">
    <name type="scientific">Carpinus fangiana</name>
    <dbReference type="NCBI Taxonomy" id="176857"/>
    <lineage>
        <taxon>Eukaryota</taxon>
        <taxon>Viridiplantae</taxon>
        <taxon>Streptophyta</taxon>
        <taxon>Embryophyta</taxon>
        <taxon>Tracheophyta</taxon>
        <taxon>Spermatophyta</taxon>
        <taxon>Magnoliopsida</taxon>
        <taxon>eudicotyledons</taxon>
        <taxon>Gunneridae</taxon>
        <taxon>Pentapetalae</taxon>
        <taxon>rosids</taxon>
        <taxon>fabids</taxon>
        <taxon>Fagales</taxon>
        <taxon>Betulaceae</taxon>
        <taxon>Carpinus</taxon>
    </lineage>
</organism>
<dbReference type="AlphaFoldDB" id="A0A660KRF8"/>
<evidence type="ECO:0000256" key="2">
    <source>
        <dbReference type="SAM" id="Phobius"/>
    </source>
</evidence>
<feature type="compositionally biased region" description="Low complexity" evidence="1">
    <location>
        <begin position="1"/>
        <end position="14"/>
    </location>
</feature>
<sequence length="482" mass="53468">MGDSLRSSRLSRSSEATSVSTAKKASTRSLIASRSRASLHNPLRHIASVSHGIFGNGAVGNSALFLLKVVALETVRRFSMAKCPFAWRGLQTLQVLCYPPFKWIQRWAPFKSLVEGMQILSKPMLVLSIASALSDEAVCTSGASDGASDSHTYSEPSSELSPVQSNMDTRTSDGSPQSLASEMWMIQLHKELKNQGICLPERINEDELHRFYTAANGDFTCLLSSIKKTIRWRETYRILSAQELEMWSDMVFWHGFDVKHQPCLIVRLGLACVTLPSHEKPRFAQAIISQVEHGVLHLVDGENSQIIVLLDCEGLSPLKVPMQMLRSCSSLLQDHFPNRLGCLFVIRLPPVVRVIAQTFIQVLKPVTRKKLKVEGEMYKKVLSEYLQTLPSYIGGKCTCTKCSTISIGYMQQPPTNRMNGIDPIAAVTDGADPSAHYLVDEIDINLNGNCDQVLRTAIISIVMLWVFIAVVAGLFDPESRPF</sequence>
<name>A0A660KRF8_9ROSI</name>
<dbReference type="Proteomes" id="UP000327013">
    <property type="component" value="Chromosome 4"/>
</dbReference>
<dbReference type="Pfam" id="PF00650">
    <property type="entry name" value="CRAL_TRIO"/>
    <property type="match status" value="1"/>
</dbReference>
<dbReference type="SMART" id="SM00516">
    <property type="entry name" value="SEC14"/>
    <property type="match status" value="1"/>
</dbReference>
<evidence type="ECO:0000313" key="5">
    <source>
        <dbReference type="Proteomes" id="UP000327013"/>
    </source>
</evidence>
<dbReference type="OrthoDB" id="1434354at2759"/>
<dbReference type="SUPFAM" id="SSF52087">
    <property type="entry name" value="CRAL/TRIO domain"/>
    <property type="match status" value="1"/>
</dbReference>
<gene>
    <name evidence="4" type="ORF">FH972_011474</name>
</gene>
<keyword evidence="2" id="KW-0812">Transmembrane</keyword>
<feature type="domain" description="CRAL-TRIO" evidence="3">
    <location>
        <begin position="253"/>
        <end position="401"/>
    </location>
</feature>
<proteinExistence type="predicted"/>
<dbReference type="InterPro" id="IPR036865">
    <property type="entry name" value="CRAL-TRIO_dom_sf"/>
</dbReference>
<dbReference type="EMBL" id="CM017324">
    <property type="protein sequence ID" value="KAE8039023.1"/>
    <property type="molecule type" value="Genomic_DNA"/>
</dbReference>
<dbReference type="Gene3D" id="3.40.525.10">
    <property type="entry name" value="CRAL-TRIO lipid binding domain"/>
    <property type="match status" value="1"/>
</dbReference>
<dbReference type="CDD" id="cd00170">
    <property type="entry name" value="SEC14"/>
    <property type="match status" value="1"/>
</dbReference>
<evidence type="ECO:0000313" key="4">
    <source>
        <dbReference type="EMBL" id="KAE8039023.1"/>
    </source>
</evidence>
<feature type="region of interest" description="Disordered" evidence="1">
    <location>
        <begin position="144"/>
        <end position="176"/>
    </location>
</feature>
<dbReference type="PANTHER" id="PTHR47041:SF2">
    <property type="entry name" value="SEC14 CYTOSOLIC FACTOR FAMILY PROTEIN _ PHOSPHOGLYCERIDE TRANSFER FAMILY PROTEIN"/>
    <property type="match status" value="1"/>
</dbReference>
<reference evidence="4 5" key="1">
    <citation type="submission" date="2019-06" db="EMBL/GenBank/DDBJ databases">
        <title>A chromosomal-level reference genome of Carpinus fangiana (Coryloideae, Betulaceae).</title>
        <authorList>
            <person name="Yang X."/>
            <person name="Wang Z."/>
            <person name="Zhang L."/>
            <person name="Hao G."/>
            <person name="Liu J."/>
            <person name="Yang Y."/>
        </authorList>
    </citation>
    <scope>NUCLEOTIDE SEQUENCE [LARGE SCALE GENOMIC DNA]</scope>
    <source>
        <strain evidence="4">Cfa_2016G</strain>
        <tissue evidence="4">Leaf</tissue>
    </source>
</reference>